<organism evidence="2 4">
    <name type="scientific">Penicillium brasilianum</name>
    <dbReference type="NCBI Taxonomy" id="104259"/>
    <lineage>
        <taxon>Eukaryota</taxon>
        <taxon>Fungi</taxon>
        <taxon>Dikarya</taxon>
        <taxon>Ascomycota</taxon>
        <taxon>Pezizomycotina</taxon>
        <taxon>Eurotiomycetes</taxon>
        <taxon>Eurotiomycetidae</taxon>
        <taxon>Eurotiales</taxon>
        <taxon>Aspergillaceae</taxon>
        <taxon>Penicillium</taxon>
    </lineage>
</organism>
<evidence type="ECO:0000313" key="3">
    <source>
        <dbReference type="EMBL" id="OOQ84782.1"/>
    </source>
</evidence>
<dbReference type="STRING" id="104259.A0A0F7TEM2"/>
<gene>
    <name evidence="3" type="ORF">PEBR_28842</name>
    <name evidence="2" type="ORF">PMG11_00680</name>
</gene>
<reference evidence="2" key="1">
    <citation type="submission" date="2014-11" db="EMBL/GenBank/DDBJ databases">
        <authorList>
            <person name="Zhu J."/>
            <person name="Qi W."/>
            <person name="Song R."/>
        </authorList>
    </citation>
    <scope>NUCLEOTIDE SEQUENCE [LARGE SCALE GENOMIC DNA]</scope>
</reference>
<reference evidence="3" key="4">
    <citation type="submission" date="2015-09" db="EMBL/GenBank/DDBJ databases">
        <authorList>
            <person name="Jackson K.R."/>
            <person name="Lunt B.L."/>
            <person name="Fisher J.N.B."/>
            <person name="Gardner A.V."/>
            <person name="Bailey M.E."/>
            <person name="Deus L.M."/>
            <person name="Earl A.S."/>
            <person name="Gibby P.D."/>
            <person name="Hartmann K.A."/>
            <person name="Liu J.E."/>
            <person name="Manci A.M."/>
            <person name="Nielsen D.A."/>
            <person name="Solomon M.B."/>
            <person name="Breakwell D.P."/>
            <person name="Burnett S.H."/>
            <person name="Grose J.H."/>
        </authorList>
    </citation>
    <scope>NUCLEOTIDE SEQUENCE [LARGE SCALE GENOMIC DNA]</scope>
    <source>
        <strain evidence="3">LaBioMMi 136</strain>
    </source>
</reference>
<dbReference type="OrthoDB" id="418495at2759"/>
<feature type="compositionally biased region" description="Basic and acidic residues" evidence="1">
    <location>
        <begin position="446"/>
        <end position="465"/>
    </location>
</feature>
<dbReference type="Proteomes" id="UP000190744">
    <property type="component" value="Unassembled WGS sequence"/>
</dbReference>
<reference evidence="4" key="2">
    <citation type="journal article" date="2015" name="Genome Announc.">
        <title>Draft genome sequence of the fungus Penicillium brasilianum MG11.</title>
        <authorList>
            <person name="Horn F."/>
            <person name="Linde J."/>
            <person name="Mattern D.J."/>
            <person name="Walther G."/>
            <person name="Guthke R."/>
            <person name="Brakhage A.A."/>
            <person name="Valiante V."/>
        </authorList>
    </citation>
    <scope>NUCLEOTIDE SEQUENCE [LARGE SCALE GENOMIC DNA]</scope>
    <source>
        <strain evidence="4">MG11</strain>
    </source>
</reference>
<feature type="compositionally biased region" description="Low complexity" evidence="1">
    <location>
        <begin position="302"/>
        <end position="312"/>
    </location>
</feature>
<evidence type="ECO:0000313" key="4">
    <source>
        <dbReference type="Proteomes" id="UP000042958"/>
    </source>
</evidence>
<keyword evidence="3" id="KW-0675">Receptor</keyword>
<accession>A0A0F7TEM2</accession>
<name>A0A0F7TEM2_PENBI</name>
<feature type="compositionally biased region" description="Basic and acidic residues" evidence="1">
    <location>
        <begin position="411"/>
        <end position="421"/>
    </location>
</feature>
<dbReference type="AlphaFoldDB" id="A0A0F7TEM2"/>
<keyword evidence="4" id="KW-1185">Reference proteome</keyword>
<feature type="region of interest" description="Disordered" evidence="1">
    <location>
        <begin position="158"/>
        <end position="519"/>
    </location>
</feature>
<feature type="compositionally biased region" description="Basic and acidic residues" evidence="1">
    <location>
        <begin position="264"/>
        <end position="276"/>
    </location>
</feature>
<dbReference type="EMBL" id="CDHK01000001">
    <property type="protein sequence ID" value="CEJ54362.1"/>
    <property type="molecule type" value="Genomic_DNA"/>
</dbReference>
<feature type="compositionally biased region" description="Polar residues" evidence="1">
    <location>
        <begin position="181"/>
        <end position="190"/>
    </location>
</feature>
<feature type="compositionally biased region" description="Basic and acidic residues" evidence="1">
    <location>
        <begin position="191"/>
        <end position="208"/>
    </location>
</feature>
<sequence length="524" mass="56742">MAGVATAYSTDALTSSGGVDNEIWEFAVPISTDSNQHSSRTRNSHDSSSVRARSTKNRNSNGSRSSSISRTVQSHDALYLNSNRGRRDLSLNRHGSDLGSARDSSGPDSTPRLEPSESQDGPGFQPEEISENWIHRDKLAKIESEELQQAAILFNRRMRAESKSSAGRGRSHDSHPGAANGSVSATSPNVEHSEPWPELRQDAKRKSGADQAQNPERKHWDLRRPEEIAADEAAASMYGNPGLRKSSSRIPISTASPVPLMSGRDSRGARSRAATDERDDDEYGRGRRASEPTAVEPQASTPSPGSRPGSRGFNTTQNTPAKKTPGKVAGSAGSTGRKTSAPPTNRKTSTVRSRAVSGNNPTRPVTRGGEARPPTAINRPEGDPPWLATMYKPDPRLPPDQQMLPTLARKMQQEQWEKEGRAPTTYDRNFAPLAVHPDDAPPVPLKTEEPAAAEKPDEKAEEPPRQIKSPEPPRPNTSTGYSTMPKVQDTPPMGLTPNPNWNPPVVTAQEPPKKEKGCGCCIVM</sequence>
<feature type="compositionally biased region" description="Basic and acidic residues" evidence="1">
    <location>
        <begin position="85"/>
        <end position="96"/>
    </location>
</feature>
<feature type="compositionally biased region" description="Polar residues" evidence="1">
    <location>
        <begin position="332"/>
        <end position="363"/>
    </location>
</feature>
<evidence type="ECO:0000313" key="2">
    <source>
        <dbReference type="EMBL" id="CEJ54362.1"/>
    </source>
</evidence>
<dbReference type="EMBL" id="LJBN01000175">
    <property type="protein sequence ID" value="OOQ84782.1"/>
    <property type="molecule type" value="Genomic_DNA"/>
</dbReference>
<evidence type="ECO:0000313" key="5">
    <source>
        <dbReference type="Proteomes" id="UP000190744"/>
    </source>
</evidence>
<proteinExistence type="predicted"/>
<evidence type="ECO:0000256" key="1">
    <source>
        <dbReference type="SAM" id="MobiDB-lite"/>
    </source>
</evidence>
<feature type="compositionally biased region" description="Low complexity" evidence="1">
    <location>
        <begin position="57"/>
        <end position="70"/>
    </location>
</feature>
<reference evidence="5" key="3">
    <citation type="submission" date="2015-09" db="EMBL/GenBank/DDBJ databases">
        <authorList>
            <person name="Fill T.P."/>
            <person name="Baretta J.F."/>
            <person name="de Almeida L.G."/>
            <person name="Rocha M."/>
            <person name="de Souza D.H."/>
            <person name="Malavazi I."/>
            <person name="Cerdeira L.T."/>
            <person name="Hong H."/>
            <person name="Samborskyy M."/>
            <person name="de Vasconcelos A.T."/>
            <person name="Leadlay P."/>
            <person name="Rodrigues-Filho E."/>
        </authorList>
    </citation>
    <scope>NUCLEOTIDE SEQUENCE [LARGE SCALE GENOMIC DNA]</scope>
    <source>
        <strain evidence="5">LaBioMMi 136</strain>
    </source>
</reference>
<dbReference type="Proteomes" id="UP000042958">
    <property type="component" value="Unassembled WGS sequence"/>
</dbReference>
<protein>
    <submittedName>
        <fullName evidence="3">TeaA receptor TeaR</fullName>
    </submittedName>
</protein>
<feature type="compositionally biased region" description="Basic and acidic residues" evidence="1">
    <location>
        <begin position="215"/>
        <end position="227"/>
    </location>
</feature>
<feature type="region of interest" description="Disordered" evidence="1">
    <location>
        <begin position="30"/>
        <end position="132"/>
    </location>
</feature>